<organism evidence="1 2">
    <name type="scientific">Thanatephorus cucumeris (strain AG1-IA)</name>
    <name type="common">Rice sheath blight fungus</name>
    <name type="synonym">Rhizoctonia solani</name>
    <dbReference type="NCBI Taxonomy" id="983506"/>
    <lineage>
        <taxon>Eukaryota</taxon>
        <taxon>Fungi</taxon>
        <taxon>Dikarya</taxon>
        <taxon>Basidiomycota</taxon>
        <taxon>Agaricomycotina</taxon>
        <taxon>Agaricomycetes</taxon>
        <taxon>Cantharellales</taxon>
        <taxon>Ceratobasidiaceae</taxon>
        <taxon>Rhizoctonia</taxon>
        <taxon>Rhizoctonia solani AG-1</taxon>
    </lineage>
</organism>
<name>L8X1K1_THACA</name>
<accession>L8X1K1</accession>
<dbReference type="HOGENOM" id="CLU_2591435_0_0_1"/>
<sequence length="80" mass="8772">MPHARVDFVLKPVGGLAYQICTWRGVMFMRRAISALSSVVGNIVREYVSFKSLSCAALARRRFGFVSDNSSGLCDTLVVS</sequence>
<comment type="caution">
    <text evidence="1">The sequence shown here is derived from an EMBL/GenBank/DDBJ whole genome shotgun (WGS) entry which is preliminary data.</text>
</comment>
<dbReference type="Proteomes" id="UP000011668">
    <property type="component" value="Unassembled WGS sequence"/>
</dbReference>
<protein>
    <submittedName>
        <fullName evidence="1">Uncharacterized protein</fullName>
    </submittedName>
</protein>
<gene>
    <name evidence="1" type="ORF">AG1IA_02989</name>
</gene>
<keyword evidence="2" id="KW-1185">Reference proteome</keyword>
<reference evidence="1 2" key="1">
    <citation type="journal article" date="2013" name="Nat. Commun.">
        <title>The evolution and pathogenic mechanisms of the rice sheath blight pathogen.</title>
        <authorList>
            <person name="Zheng A."/>
            <person name="Lin R."/>
            <person name="Xu L."/>
            <person name="Qin P."/>
            <person name="Tang C."/>
            <person name="Ai P."/>
            <person name="Zhang D."/>
            <person name="Liu Y."/>
            <person name="Sun Z."/>
            <person name="Feng H."/>
            <person name="Wang Y."/>
            <person name="Chen Y."/>
            <person name="Liang X."/>
            <person name="Fu R."/>
            <person name="Li Q."/>
            <person name="Zhang J."/>
            <person name="Yu X."/>
            <person name="Xie Z."/>
            <person name="Ding L."/>
            <person name="Guan P."/>
            <person name="Tang J."/>
            <person name="Liang Y."/>
            <person name="Wang S."/>
            <person name="Deng Q."/>
            <person name="Li S."/>
            <person name="Zhu J."/>
            <person name="Wang L."/>
            <person name="Liu H."/>
            <person name="Li P."/>
        </authorList>
    </citation>
    <scope>NUCLEOTIDE SEQUENCE [LARGE SCALE GENOMIC DNA]</scope>
    <source>
        <strain evidence="2">AG-1 IA</strain>
    </source>
</reference>
<dbReference type="EMBL" id="AFRT01000667">
    <property type="protein sequence ID" value="ELU42972.1"/>
    <property type="molecule type" value="Genomic_DNA"/>
</dbReference>
<evidence type="ECO:0000313" key="1">
    <source>
        <dbReference type="EMBL" id="ELU42972.1"/>
    </source>
</evidence>
<dbReference type="AlphaFoldDB" id="L8X1K1"/>
<proteinExistence type="predicted"/>
<evidence type="ECO:0000313" key="2">
    <source>
        <dbReference type="Proteomes" id="UP000011668"/>
    </source>
</evidence>